<dbReference type="InterPro" id="IPR029035">
    <property type="entry name" value="DHS-like_NAD/FAD-binding_dom"/>
</dbReference>
<feature type="binding site" evidence="3">
    <location>
        <begin position="108"/>
        <end position="111"/>
    </location>
    <ligand>
        <name>NAD(+)</name>
        <dbReference type="ChEBI" id="CHEBI:57540"/>
    </ligand>
</feature>
<dbReference type="InterPro" id="IPR026590">
    <property type="entry name" value="Ssirtuin_cat_dom"/>
</dbReference>
<proteinExistence type="inferred from homology"/>
<feature type="binding site" evidence="3">
    <location>
        <begin position="31"/>
        <end position="50"/>
    </location>
    <ligand>
        <name>NAD(+)</name>
        <dbReference type="ChEBI" id="CHEBI:57540"/>
    </ligand>
</feature>
<evidence type="ECO:0000256" key="2">
    <source>
        <dbReference type="ARBA" id="ARBA00023027"/>
    </source>
</evidence>
<dbReference type="InterPro" id="IPR050134">
    <property type="entry name" value="NAD-dep_sirtuin_deacylases"/>
</dbReference>
<dbReference type="GO" id="GO:0017136">
    <property type="term" value="F:histone deacetylase activity, NAD-dependent"/>
    <property type="evidence" value="ECO:0007669"/>
    <property type="project" value="TreeGrafter"/>
</dbReference>
<keyword evidence="7" id="KW-1185">Reference proteome</keyword>
<dbReference type="EMBL" id="CP060139">
    <property type="protein sequence ID" value="QNR22841.1"/>
    <property type="molecule type" value="Genomic_DNA"/>
</dbReference>
<comment type="domain">
    <text evidence="3">2 residues (Tyr-75 and Arg-78) present in a large hydrophobic pocket are probably involved in substrate specificity. They are important for desuccinylation activity, but dispensable for deacetylation activity.</text>
</comment>
<dbReference type="GO" id="GO:0070403">
    <property type="term" value="F:NAD+ binding"/>
    <property type="evidence" value="ECO:0007669"/>
    <property type="project" value="UniProtKB-UniRule"/>
</dbReference>
<keyword evidence="1" id="KW-0808">Transferase</keyword>
<dbReference type="Gene3D" id="3.30.1600.10">
    <property type="entry name" value="SIR2/SIRT2 'Small Domain"/>
    <property type="match status" value="1"/>
</dbReference>
<comment type="catalytic activity">
    <reaction evidence="3">
        <text>N(6)-acetyl-L-lysyl-[protein] + NAD(+) + H2O = 2''-O-acetyl-ADP-D-ribose + nicotinamide + L-lysyl-[protein]</text>
        <dbReference type="Rhea" id="RHEA:43636"/>
        <dbReference type="Rhea" id="RHEA-COMP:9752"/>
        <dbReference type="Rhea" id="RHEA-COMP:10731"/>
        <dbReference type="ChEBI" id="CHEBI:15377"/>
        <dbReference type="ChEBI" id="CHEBI:17154"/>
        <dbReference type="ChEBI" id="CHEBI:29969"/>
        <dbReference type="ChEBI" id="CHEBI:57540"/>
        <dbReference type="ChEBI" id="CHEBI:61930"/>
        <dbReference type="ChEBI" id="CHEBI:83767"/>
        <dbReference type="EC" id="2.3.1.286"/>
    </reaction>
</comment>
<feature type="binding site" evidence="3">
    <location>
        <position position="78"/>
    </location>
    <ligand>
        <name>substrate</name>
    </ligand>
</feature>
<dbReference type="PANTHER" id="PTHR11085">
    <property type="entry name" value="NAD-DEPENDENT PROTEIN DEACYLASE SIRTUIN-5, MITOCHONDRIAL-RELATED"/>
    <property type="match status" value="1"/>
</dbReference>
<dbReference type="InterPro" id="IPR026591">
    <property type="entry name" value="Sirtuin_cat_small_dom_sf"/>
</dbReference>
<comment type="caution">
    <text evidence="3 4">Lacks conserved residue(s) required for the propagation of feature annotation.</text>
</comment>
<dbReference type="PANTHER" id="PTHR11085:SF4">
    <property type="entry name" value="NAD-DEPENDENT PROTEIN DEACYLASE"/>
    <property type="match status" value="1"/>
</dbReference>
<sequence>MRNRDQTTERVHQFLKSAQFTTSDHIIIFSGAGMSAESGISTFREKGGLWEEYAIEEVATPEAWARDPHKVLNFYNMRRKQLLEVSPNEGHRAIAELQRKFNLRVITQNVDDLHERAGTSDVLHLHGELRKARSTADDTKVYPIDGWALNWGDQCELGSQLRPHVVWFGEMVPAMDEAVDYLADCRLMIVIGSSLQVYPAASLVQRIEASCPLIVIDPHPVQTYGTGPLLHLESGASEGMNLIQSVLKSF</sequence>
<evidence type="ECO:0000256" key="4">
    <source>
        <dbReference type="PROSITE-ProRule" id="PRU00236"/>
    </source>
</evidence>
<dbReference type="Proteomes" id="UP000516305">
    <property type="component" value="Chromosome"/>
</dbReference>
<reference evidence="6 7" key="1">
    <citation type="submission" date="2020-08" db="EMBL/GenBank/DDBJ databases">
        <title>Croceimicrobium hydrocarbonivorans gen. nov., sp. nov., a novel marine bacterium isolated from a bacterial consortium that degrades polyethylene terephthalate.</title>
        <authorList>
            <person name="Liu R."/>
        </authorList>
    </citation>
    <scope>NUCLEOTIDE SEQUENCE [LARGE SCALE GENOMIC DNA]</scope>
    <source>
        <strain evidence="6 7">A20-9</strain>
    </source>
</reference>
<dbReference type="CDD" id="cd01412">
    <property type="entry name" value="SIRT5_Af1_CobB"/>
    <property type="match status" value="1"/>
</dbReference>
<dbReference type="GO" id="GO:0005737">
    <property type="term" value="C:cytoplasm"/>
    <property type="evidence" value="ECO:0007669"/>
    <property type="project" value="UniProtKB-SubCell"/>
</dbReference>
<dbReference type="RefSeq" id="WP_210757408.1">
    <property type="nucleotide sequence ID" value="NZ_CP060139.1"/>
</dbReference>
<name>A0A7H0VAU3_9FLAO</name>
<evidence type="ECO:0000259" key="5">
    <source>
        <dbReference type="PROSITE" id="PS50305"/>
    </source>
</evidence>
<dbReference type="KEGG" id="chyd:H4K34_10665"/>
<feature type="binding site" evidence="3">
    <location>
        <position position="75"/>
    </location>
    <ligand>
        <name>substrate</name>
    </ligand>
</feature>
<evidence type="ECO:0000313" key="6">
    <source>
        <dbReference type="EMBL" id="QNR22841.1"/>
    </source>
</evidence>
<dbReference type="HAMAP" id="MF_01121">
    <property type="entry name" value="Sirtuin_ClassIII"/>
    <property type="match status" value="1"/>
</dbReference>
<comment type="function">
    <text evidence="3">NAD-dependent lysine deacetylase and desuccinylase that specifically removes acetyl and succinyl groups on target proteins. Modulates the activities of several proteins which are inactive in their acylated form.</text>
</comment>
<feature type="binding site" evidence="3">
    <location>
        <position position="236"/>
    </location>
    <ligand>
        <name>NAD(+)</name>
        <dbReference type="ChEBI" id="CHEBI:57540"/>
    </ligand>
</feature>
<accession>A0A7H0VAU3</accession>
<dbReference type="AlphaFoldDB" id="A0A7H0VAU3"/>
<dbReference type="SUPFAM" id="SSF52467">
    <property type="entry name" value="DHS-like NAD/FAD-binding domain"/>
    <property type="match status" value="1"/>
</dbReference>
<keyword evidence="2 3" id="KW-0520">NAD</keyword>
<dbReference type="GO" id="GO:0036054">
    <property type="term" value="F:protein-malonyllysine demalonylase activity"/>
    <property type="evidence" value="ECO:0007669"/>
    <property type="project" value="InterPro"/>
</dbReference>
<dbReference type="GO" id="GO:0036055">
    <property type="term" value="F:protein-succinyllysine desuccinylase activity"/>
    <property type="evidence" value="ECO:0007669"/>
    <property type="project" value="UniProtKB-UniRule"/>
</dbReference>
<dbReference type="InterPro" id="IPR003000">
    <property type="entry name" value="Sirtuin"/>
</dbReference>
<feature type="binding site" evidence="3">
    <location>
        <begin position="192"/>
        <end position="194"/>
    </location>
    <ligand>
        <name>NAD(+)</name>
        <dbReference type="ChEBI" id="CHEBI:57540"/>
    </ligand>
</feature>
<protein>
    <recommendedName>
        <fullName evidence="3">NAD-dependent protein deacylase</fullName>
        <ecNumber evidence="3">2.3.1.286</ecNumber>
    </recommendedName>
    <alternativeName>
        <fullName evidence="3">Regulatory protein SIR2 homolog</fullName>
    </alternativeName>
</protein>
<dbReference type="PROSITE" id="PS50305">
    <property type="entry name" value="SIRTUIN"/>
    <property type="match status" value="1"/>
</dbReference>
<dbReference type="EC" id="2.3.1.286" evidence="3"/>
<comment type="subcellular location">
    <subcellularLocation>
        <location evidence="3">Cytoplasm</location>
    </subcellularLocation>
</comment>
<dbReference type="Pfam" id="PF02146">
    <property type="entry name" value="SIR2"/>
    <property type="match status" value="1"/>
</dbReference>
<feature type="active site" description="Proton acceptor" evidence="3">
    <location>
        <position position="126"/>
    </location>
</feature>
<keyword evidence="3" id="KW-0963">Cytoplasm</keyword>
<organism evidence="6 7">
    <name type="scientific">Croceimicrobium hydrocarbonivorans</name>
    <dbReference type="NCBI Taxonomy" id="2761580"/>
    <lineage>
        <taxon>Bacteria</taxon>
        <taxon>Pseudomonadati</taxon>
        <taxon>Bacteroidota</taxon>
        <taxon>Flavobacteriia</taxon>
        <taxon>Flavobacteriales</taxon>
        <taxon>Owenweeksiaceae</taxon>
        <taxon>Croceimicrobium</taxon>
    </lineage>
</organism>
<comment type="catalytic activity">
    <reaction evidence="3">
        <text>N(6)-succinyl-L-lysyl-[protein] + NAD(+) + H2O = 2''-O-succinyl-ADP-D-ribose + nicotinamide + L-lysyl-[protein]</text>
        <dbReference type="Rhea" id="RHEA:47668"/>
        <dbReference type="Rhea" id="RHEA-COMP:9752"/>
        <dbReference type="Rhea" id="RHEA-COMP:11877"/>
        <dbReference type="ChEBI" id="CHEBI:15377"/>
        <dbReference type="ChEBI" id="CHEBI:17154"/>
        <dbReference type="ChEBI" id="CHEBI:29969"/>
        <dbReference type="ChEBI" id="CHEBI:57540"/>
        <dbReference type="ChEBI" id="CHEBI:87830"/>
        <dbReference type="ChEBI" id="CHEBI:87832"/>
    </reaction>
</comment>
<evidence type="ECO:0000256" key="3">
    <source>
        <dbReference type="HAMAP-Rule" id="MF_01121"/>
    </source>
</evidence>
<evidence type="ECO:0000313" key="7">
    <source>
        <dbReference type="Proteomes" id="UP000516305"/>
    </source>
</evidence>
<comment type="similarity">
    <text evidence="3">Belongs to the sirtuin family. Class III subfamily.</text>
</comment>
<dbReference type="InterPro" id="IPR027546">
    <property type="entry name" value="Sirtuin_class_III"/>
</dbReference>
<feature type="domain" description="Deacetylase sirtuin-type" evidence="5">
    <location>
        <begin position="4"/>
        <end position="250"/>
    </location>
</feature>
<dbReference type="Gene3D" id="3.40.50.1220">
    <property type="entry name" value="TPP-binding domain"/>
    <property type="match status" value="1"/>
</dbReference>
<evidence type="ECO:0000256" key="1">
    <source>
        <dbReference type="ARBA" id="ARBA00022679"/>
    </source>
</evidence>
<gene>
    <name evidence="3" type="primary">cobB</name>
    <name evidence="6" type="ORF">H4K34_10665</name>
</gene>